<evidence type="ECO:0000313" key="2">
    <source>
        <dbReference type="EMBL" id="OOV85901.1"/>
    </source>
</evidence>
<dbReference type="PANTHER" id="PTHR12526">
    <property type="entry name" value="GLYCOSYLTRANSFERASE"/>
    <property type="match status" value="1"/>
</dbReference>
<gene>
    <name evidence="2" type="ORF">BTA35_0216100</name>
</gene>
<dbReference type="AlphaFoldDB" id="A0A1T1H7R1"/>
<dbReference type="SUPFAM" id="SSF53756">
    <property type="entry name" value="UDP-Glycosyltransferase/glycogen phosphorylase"/>
    <property type="match status" value="1"/>
</dbReference>
<accession>A0A1T1H7R1</accession>
<feature type="domain" description="Glycosyl transferase family 1" evidence="1">
    <location>
        <begin position="186"/>
        <end position="266"/>
    </location>
</feature>
<dbReference type="Gene3D" id="3.40.50.2000">
    <property type="entry name" value="Glycogen Phosphorylase B"/>
    <property type="match status" value="2"/>
</dbReference>
<sequence length="326" mass="37104">MKILIHVTSELPPKEYGGINRVVWGLGKTLVKKGHEVVFLAPEGSCCDFAHVIPLDRSLPIDDQVPDDVDIVHLNGELEVKPSKPFLYTQHGNFNRYPLPKNTVFVSRRHAERHGSECFVHNGLDWSEYPAPELDQPRDTFHFLGNAAWRIKNVKGAIRSVLKTRSETLEVLGGRRLNFRMGFRFTLSPRIHFHGMVNDREKAVVLNRSKGLVFPVRWDEPFGLAIIESLYFGCPVFGSPHGSLPELIKPEFGALVTNSDDMAALLQDTERFSREACHVYARDHFNAEVMTERYLTLYHHILEGKTLAETEPAMVGGHIKQFLEWN</sequence>
<evidence type="ECO:0000313" key="3">
    <source>
        <dbReference type="Proteomes" id="UP000190064"/>
    </source>
</evidence>
<reference evidence="2" key="1">
    <citation type="submission" date="2017-02" db="EMBL/GenBank/DDBJ databases">
        <title>Draft Genome Sequence of the Salt Water Bacterium Oceanospirillum linum ATCC 11336.</title>
        <authorList>
            <person name="Trachtenberg A.M."/>
            <person name="Carney J.G."/>
            <person name="Linnane J.D."/>
            <person name="Rheaume B.A."/>
            <person name="Pitts N.L."/>
            <person name="Mykles D.L."/>
            <person name="Maclea K.S."/>
        </authorList>
    </citation>
    <scope>NUCLEOTIDE SEQUENCE [LARGE SCALE GENOMIC DNA]</scope>
    <source>
        <strain evidence="2">ATCC 11336</strain>
    </source>
</reference>
<dbReference type="STRING" id="966.BTA35_0216100"/>
<dbReference type="EMBL" id="MTSD02000011">
    <property type="protein sequence ID" value="OOV85901.1"/>
    <property type="molecule type" value="Genomic_DNA"/>
</dbReference>
<comment type="caution">
    <text evidence="2">The sequence shown here is derived from an EMBL/GenBank/DDBJ whole genome shotgun (WGS) entry which is preliminary data.</text>
</comment>
<dbReference type="Proteomes" id="UP000190064">
    <property type="component" value="Unassembled WGS sequence"/>
</dbReference>
<keyword evidence="3" id="KW-1185">Reference proteome</keyword>
<dbReference type="GO" id="GO:1901135">
    <property type="term" value="P:carbohydrate derivative metabolic process"/>
    <property type="evidence" value="ECO:0007669"/>
    <property type="project" value="UniProtKB-ARBA"/>
</dbReference>
<protein>
    <submittedName>
        <fullName evidence="2">Glycosyl transferase</fullName>
    </submittedName>
</protein>
<organism evidence="2 3">
    <name type="scientific">Oceanospirillum linum</name>
    <dbReference type="NCBI Taxonomy" id="966"/>
    <lineage>
        <taxon>Bacteria</taxon>
        <taxon>Pseudomonadati</taxon>
        <taxon>Pseudomonadota</taxon>
        <taxon>Gammaproteobacteria</taxon>
        <taxon>Oceanospirillales</taxon>
        <taxon>Oceanospirillaceae</taxon>
        <taxon>Oceanospirillum</taxon>
    </lineage>
</organism>
<dbReference type="InterPro" id="IPR001296">
    <property type="entry name" value="Glyco_trans_1"/>
</dbReference>
<keyword evidence="2" id="KW-0808">Transferase</keyword>
<dbReference type="PANTHER" id="PTHR12526:SF595">
    <property type="entry name" value="BLL5217 PROTEIN"/>
    <property type="match status" value="1"/>
</dbReference>
<evidence type="ECO:0000259" key="1">
    <source>
        <dbReference type="Pfam" id="PF00534"/>
    </source>
</evidence>
<dbReference type="GO" id="GO:0016757">
    <property type="term" value="F:glycosyltransferase activity"/>
    <property type="evidence" value="ECO:0007669"/>
    <property type="project" value="InterPro"/>
</dbReference>
<dbReference type="Pfam" id="PF00534">
    <property type="entry name" value="Glycos_transf_1"/>
    <property type="match status" value="1"/>
</dbReference>
<proteinExistence type="predicted"/>
<name>A0A1T1H7R1_OCELI</name>
<dbReference type="RefSeq" id="WP_078320839.1">
    <property type="nucleotide sequence ID" value="NZ_FXTS01000013.1"/>
</dbReference>